<keyword evidence="1" id="KW-1133">Transmembrane helix</keyword>
<accession>A0ABS7VMF5</accession>
<evidence type="ECO:0000313" key="2">
    <source>
        <dbReference type="EMBL" id="MBZ6076118.1"/>
    </source>
</evidence>
<keyword evidence="1" id="KW-0812">Transmembrane</keyword>
<organism evidence="2 3">
    <name type="scientific">Microvirga puerhi</name>
    <dbReference type="NCBI Taxonomy" id="2876078"/>
    <lineage>
        <taxon>Bacteria</taxon>
        <taxon>Pseudomonadati</taxon>
        <taxon>Pseudomonadota</taxon>
        <taxon>Alphaproteobacteria</taxon>
        <taxon>Hyphomicrobiales</taxon>
        <taxon>Methylobacteriaceae</taxon>
        <taxon>Microvirga</taxon>
    </lineage>
</organism>
<protein>
    <submittedName>
        <fullName evidence="2">Uncharacterized protein</fullName>
    </submittedName>
</protein>
<feature type="transmembrane region" description="Helical" evidence="1">
    <location>
        <begin position="24"/>
        <end position="45"/>
    </location>
</feature>
<gene>
    <name evidence="2" type="ORF">K9B37_07415</name>
</gene>
<sequence>MDGSYSVIADVLNKFHTSSDAIQALWLIAMAVTVLGIASLVTQVLREALRSRRPAEQRRAFEGELLYGLYRDPQGQVLLYRHGERDGVSLSELPLPDKVH</sequence>
<reference evidence="2 3" key="1">
    <citation type="submission" date="2021-09" db="EMBL/GenBank/DDBJ databases">
        <title>The complete genome sequence of a new microorganism.</title>
        <authorList>
            <person name="Zi Z."/>
        </authorList>
    </citation>
    <scope>NUCLEOTIDE SEQUENCE [LARGE SCALE GENOMIC DNA]</scope>
    <source>
        <strain evidence="2 3">WGZ8</strain>
    </source>
</reference>
<proteinExistence type="predicted"/>
<name>A0ABS7VMF5_9HYPH</name>
<evidence type="ECO:0000313" key="3">
    <source>
        <dbReference type="Proteomes" id="UP000704176"/>
    </source>
</evidence>
<comment type="caution">
    <text evidence="2">The sequence shown here is derived from an EMBL/GenBank/DDBJ whole genome shotgun (WGS) entry which is preliminary data.</text>
</comment>
<keyword evidence="1" id="KW-0472">Membrane</keyword>
<dbReference type="EMBL" id="JAIRBM010000004">
    <property type="protein sequence ID" value="MBZ6076118.1"/>
    <property type="molecule type" value="Genomic_DNA"/>
</dbReference>
<evidence type="ECO:0000256" key="1">
    <source>
        <dbReference type="SAM" id="Phobius"/>
    </source>
</evidence>
<keyword evidence="3" id="KW-1185">Reference proteome</keyword>
<dbReference type="Proteomes" id="UP000704176">
    <property type="component" value="Unassembled WGS sequence"/>
</dbReference>
<dbReference type="RefSeq" id="WP_224312427.1">
    <property type="nucleotide sequence ID" value="NZ_JAIRBM010000004.1"/>
</dbReference>